<dbReference type="GO" id="GO:0003941">
    <property type="term" value="F:L-serine ammonia-lyase activity"/>
    <property type="evidence" value="ECO:0007669"/>
    <property type="project" value="UniProtKB-EC"/>
</dbReference>
<keyword evidence="7" id="KW-0963">Cytoplasm</keyword>
<dbReference type="RefSeq" id="XP_056051243.1">
    <property type="nucleotide sequence ID" value="XM_056194291.1"/>
</dbReference>
<feature type="domain" description="Tryptophan synthase beta chain-like PALP" evidence="11">
    <location>
        <begin position="7"/>
        <end position="348"/>
    </location>
</feature>
<dbReference type="GO" id="GO:0009097">
    <property type="term" value="P:isoleucine biosynthetic process"/>
    <property type="evidence" value="ECO:0007669"/>
    <property type="project" value="TreeGrafter"/>
</dbReference>
<evidence type="ECO:0000256" key="6">
    <source>
        <dbReference type="ARBA" id="ARBA00022432"/>
    </source>
</evidence>
<protein>
    <recommendedName>
        <fullName evidence="5">L-serine ammonia-lyase</fullName>
        <ecNumber evidence="5">4.3.1.17</ecNumber>
    </recommendedName>
</protein>
<keyword evidence="6" id="KW-0312">Gluconeogenesis</keyword>
<dbReference type="FunFam" id="3.40.50.1100:FF:000040">
    <property type="entry name" value="L-serine dehydratase, putative"/>
    <property type="match status" value="1"/>
</dbReference>
<evidence type="ECO:0000256" key="1">
    <source>
        <dbReference type="ARBA" id="ARBA00001933"/>
    </source>
</evidence>
<organism evidence="12 13">
    <name type="scientific">Akanthomyces muscarius</name>
    <name type="common">Entomopathogenic fungus</name>
    <name type="synonym">Lecanicillium muscarium</name>
    <dbReference type="NCBI Taxonomy" id="2231603"/>
    <lineage>
        <taxon>Eukaryota</taxon>
        <taxon>Fungi</taxon>
        <taxon>Dikarya</taxon>
        <taxon>Ascomycota</taxon>
        <taxon>Pezizomycotina</taxon>
        <taxon>Sordariomycetes</taxon>
        <taxon>Hypocreomycetidae</taxon>
        <taxon>Hypocreales</taxon>
        <taxon>Cordycipitaceae</taxon>
        <taxon>Akanthomyces</taxon>
    </lineage>
</organism>
<gene>
    <name evidence="12" type="ORF">LMH87_002779</name>
</gene>
<dbReference type="EC" id="4.3.1.17" evidence="5"/>
<sequence>MMSRIKQPWIETPLVRATNLSKAAGCNVFLKLENTQPSGSFKSRGISNYMISKLTALRENPNGASAKAHFYSSSGANAGLACIYAANVFGCRATIVTPLSTSAFLVAKLKQAGAVQVIQHGDTWQEAEDYLRATVMPSTAAADETPIYVPPFDAPEIWQGNAGIMYETVRQLSSAMRHYAMNTTPPPAAAATSNGHHAATADVPNIDAVICSVGGGSMFCGLMQAIEELQLKDRTQVIAVEADGVDSLAQSVAKRERITLSRIGSLATSLGARRVAQRAFEYGLEKHVTTVVLSDAEAIRACHRFANEEHYLVELACAVCPALCYNGKLPGLISGFNENTVVVIVVCGGSNISFEMMEKFLATLGD</sequence>
<dbReference type="PROSITE" id="PS00165">
    <property type="entry name" value="DEHYDRATASE_SER_THR"/>
    <property type="match status" value="1"/>
</dbReference>
<comment type="similarity">
    <text evidence="4">Belongs to the serine/threonine dehydratase family.</text>
</comment>
<proteinExistence type="inferred from homology"/>
<evidence type="ECO:0000256" key="10">
    <source>
        <dbReference type="ARBA" id="ARBA00049406"/>
    </source>
</evidence>
<comment type="pathway">
    <text evidence="3">Carbohydrate biosynthesis; gluconeogenesis.</text>
</comment>
<evidence type="ECO:0000256" key="8">
    <source>
        <dbReference type="ARBA" id="ARBA00022898"/>
    </source>
</evidence>
<evidence type="ECO:0000313" key="13">
    <source>
        <dbReference type="Proteomes" id="UP001144673"/>
    </source>
</evidence>
<dbReference type="GO" id="GO:0006565">
    <property type="term" value="P:L-serine catabolic process"/>
    <property type="evidence" value="ECO:0007669"/>
    <property type="project" value="TreeGrafter"/>
</dbReference>
<dbReference type="PANTHER" id="PTHR48078:SF2">
    <property type="entry name" value="CATABOLIC L-SERINE_THREONINE DEHYDRATASE"/>
    <property type="match status" value="1"/>
</dbReference>
<evidence type="ECO:0000256" key="4">
    <source>
        <dbReference type="ARBA" id="ARBA00010869"/>
    </source>
</evidence>
<dbReference type="GeneID" id="80889938"/>
<evidence type="ECO:0000256" key="5">
    <source>
        <dbReference type="ARBA" id="ARBA00012093"/>
    </source>
</evidence>
<comment type="caution">
    <text evidence="12">The sequence shown here is derived from an EMBL/GenBank/DDBJ whole genome shotgun (WGS) entry which is preliminary data.</text>
</comment>
<dbReference type="InterPro" id="IPR001926">
    <property type="entry name" value="TrpB-like_PALP"/>
</dbReference>
<evidence type="ECO:0000259" key="11">
    <source>
        <dbReference type="Pfam" id="PF00291"/>
    </source>
</evidence>
<dbReference type="AlphaFoldDB" id="A0A9W8Q7R3"/>
<evidence type="ECO:0000256" key="7">
    <source>
        <dbReference type="ARBA" id="ARBA00022490"/>
    </source>
</evidence>
<dbReference type="Proteomes" id="UP001144673">
    <property type="component" value="Chromosome 3"/>
</dbReference>
<dbReference type="Pfam" id="PF00291">
    <property type="entry name" value="PALP"/>
    <property type="match status" value="1"/>
</dbReference>
<keyword evidence="13" id="KW-1185">Reference proteome</keyword>
<dbReference type="GO" id="GO:0030170">
    <property type="term" value="F:pyridoxal phosphate binding"/>
    <property type="evidence" value="ECO:0007669"/>
    <property type="project" value="InterPro"/>
</dbReference>
<dbReference type="Gene3D" id="3.40.50.1100">
    <property type="match status" value="2"/>
</dbReference>
<dbReference type="KEGG" id="amus:LMH87_002779"/>
<accession>A0A9W8Q7R3</accession>
<evidence type="ECO:0000256" key="3">
    <source>
        <dbReference type="ARBA" id="ARBA00004742"/>
    </source>
</evidence>
<dbReference type="InterPro" id="IPR000634">
    <property type="entry name" value="Ser/Thr_deHydtase_PyrdxlP-BS"/>
</dbReference>
<reference evidence="12" key="1">
    <citation type="journal article" date="2023" name="Access Microbiol">
        <title>De-novo genome assembly for Akanthomyces muscarius, a biocontrol agent of insect agricultural pests.</title>
        <authorList>
            <person name="Erdos Z."/>
            <person name="Studholme D.J."/>
            <person name="Raymond B."/>
            <person name="Sharma M."/>
        </authorList>
    </citation>
    <scope>NUCLEOTIDE SEQUENCE</scope>
    <source>
        <strain evidence="12">Ve6</strain>
    </source>
</reference>
<comment type="catalytic activity">
    <reaction evidence="10">
        <text>L-serine = pyruvate + NH4(+)</text>
        <dbReference type="Rhea" id="RHEA:19169"/>
        <dbReference type="ChEBI" id="CHEBI:15361"/>
        <dbReference type="ChEBI" id="CHEBI:28938"/>
        <dbReference type="ChEBI" id="CHEBI:33384"/>
        <dbReference type="EC" id="4.3.1.17"/>
    </reaction>
</comment>
<comment type="cofactor">
    <cofactor evidence="1">
        <name>pyridoxal 5'-phosphate</name>
        <dbReference type="ChEBI" id="CHEBI:597326"/>
    </cofactor>
</comment>
<evidence type="ECO:0000256" key="2">
    <source>
        <dbReference type="ARBA" id="ARBA00004496"/>
    </source>
</evidence>
<dbReference type="GO" id="GO:0006094">
    <property type="term" value="P:gluconeogenesis"/>
    <property type="evidence" value="ECO:0007669"/>
    <property type="project" value="UniProtKB-KW"/>
</dbReference>
<evidence type="ECO:0000256" key="9">
    <source>
        <dbReference type="ARBA" id="ARBA00023239"/>
    </source>
</evidence>
<keyword evidence="8" id="KW-0663">Pyridoxal phosphate</keyword>
<dbReference type="EMBL" id="JAJHUN010000010">
    <property type="protein sequence ID" value="KAJ4148302.1"/>
    <property type="molecule type" value="Genomic_DNA"/>
</dbReference>
<evidence type="ECO:0000313" key="12">
    <source>
        <dbReference type="EMBL" id="KAJ4148302.1"/>
    </source>
</evidence>
<dbReference type="PANTHER" id="PTHR48078">
    <property type="entry name" value="THREONINE DEHYDRATASE, MITOCHONDRIAL-RELATED"/>
    <property type="match status" value="1"/>
</dbReference>
<dbReference type="InterPro" id="IPR050147">
    <property type="entry name" value="Ser/Thr_Dehydratase"/>
</dbReference>
<name>A0A9W8Q7R3_AKAMU</name>
<comment type="subcellular location">
    <subcellularLocation>
        <location evidence="2">Cytoplasm</location>
    </subcellularLocation>
</comment>
<keyword evidence="9" id="KW-0456">Lyase</keyword>
<dbReference type="InterPro" id="IPR036052">
    <property type="entry name" value="TrpB-like_PALP_sf"/>
</dbReference>
<dbReference type="GO" id="GO:0004794">
    <property type="term" value="F:threonine deaminase activity"/>
    <property type="evidence" value="ECO:0007669"/>
    <property type="project" value="TreeGrafter"/>
</dbReference>
<dbReference type="GO" id="GO:0006567">
    <property type="term" value="P:L-threonine catabolic process"/>
    <property type="evidence" value="ECO:0007669"/>
    <property type="project" value="TreeGrafter"/>
</dbReference>
<dbReference type="GO" id="GO:0005737">
    <property type="term" value="C:cytoplasm"/>
    <property type="evidence" value="ECO:0007669"/>
    <property type="project" value="UniProtKB-SubCell"/>
</dbReference>
<dbReference type="SUPFAM" id="SSF53686">
    <property type="entry name" value="Tryptophan synthase beta subunit-like PLP-dependent enzymes"/>
    <property type="match status" value="1"/>
</dbReference>